<accession>A0A9N9CIW2</accession>
<dbReference type="InterPro" id="IPR011989">
    <property type="entry name" value="ARM-like"/>
</dbReference>
<name>A0A9N9CIW2_9GLOM</name>
<dbReference type="GO" id="GO:0005634">
    <property type="term" value="C:nucleus"/>
    <property type="evidence" value="ECO:0007669"/>
    <property type="project" value="UniProtKB-SubCell"/>
</dbReference>
<dbReference type="PANTHER" id="PTHR48287:SF1">
    <property type="entry name" value="ARM REPEAT SUPERFAMILY PROTEIN"/>
    <property type="match status" value="1"/>
</dbReference>
<proteinExistence type="inferred from homology"/>
<sequence length="1257" mass="142926">MEEQFERIRNQVDSKLDNQKQIAAMLIAVEEMIKDQNSPLIPTAYFAVLLTILEEHCNNPTDSGNEIQGAILYLLNIILPSISPTILLSKFSQIMPILLQELDSNKDDSGIVRSITGCVESFLVTQDRNTWNQLLAKRSFQALLFLSIDQRPKPRKRAQDSVRKILNCPPPPMVKHPMIGITTEFCQRILNEYSKSDRQSMHHILALLKSIAGKWPVQNLSQLCELLLHLQKLNDTLITIATYQVFDELFKYHRNGFEKFGLEELLKSHSELMPNIQDAQLLPHWLTIVAKGLKAYAEIDSDRCAGMLHNFFKTIFPILEVDNSDIQVAATNCLVELITYGITDDVIQETFREGQADSEKKQCLSEIILLVKSGFNFRYQTAWPCVLKILESLFQRLKRSSQKLLGSFLNVVEDLRMNSNPELKDASDKTLGAAIANMGPQAFLNILPLNLENPDNNKNIGRAWLLPLLKDHIVNTELNYFVRELVPLSERLAQTSLQFQNQNRMIEAKVYETLVQQLWALLPGFCDLPLDLPHAFTSVTAELFSNMIYQKPELRPTIALALETLIKKNHAIMESDEDNSNLMKKYGLDKTSAEKNLQLLTKYAKNYLAVFFNVFSQTPTAYRAYILNIIKVYMTITPPNDISITFSKVLNLLKQSLSNHTPQQSNEQSTSIPSMSYTMLDLSIIMISYLEIDSIKQLYEVIIALFSNEDPTLQKKAYKALNTIVENDNSKLVILQNIDDLQNKLVDSAMVSTLAAKKNRLLVLMNIIKLLSRTDLHMIPDVLSEAILSTKETNEKARIAAYELLITMGNKMKEGGRIIMSKVSETDPTAQDVDANINEFVFKMVVAGLVATTPHMISATIASLSRLIFEFKFDLDQSHLHQLLDTMDNFVKCTNREIVKSALGFVKVVTTSLDVEFLVPHLSQIILGILAWSTEHRSFKFKVRHIFERLIQRFGYDTIEKHVPENDRKLLTNIRKRKNRAKRRKNVDLDNDDDDKQDIEVSVSKQKRKSFMSNDAYEDVLYGSESDFEDSEQEGEAPAKVKPSNTRSRKAPASWIKEDNDSPVDFLDKSSISKIIGSNPIIRKTPKRNMSLFNKTNDGRMIIDESDEESQDSDIEMNEPDNYYLEAQRSSVGFTRGQGSKVKFNKVQRDRDSDMELDDFEPIDSVAKRNKKNRSKRDGITVGKEYKAKNAEGDVKRKGKPDPYAYVPLTSVYRKKGQKGVKISLTNGKNCIGISTEDIASLFSIIKGVLKPQPRCD</sequence>
<dbReference type="Proteomes" id="UP000789759">
    <property type="component" value="Unassembled WGS sequence"/>
</dbReference>
<evidence type="ECO:0000259" key="5">
    <source>
        <dbReference type="Pfam" id="PF08161"/>
    </source>
</evidence>
<gene>
    <name evidence="7" type="ORF">CPELLU_LOCUS6971</name>
</gene>
<dbReference type="InterPro" id="IPR052087">
    <property type="entry name" value="RRP12"/>
</dbReference>
<comment type="subcellular location">
    <subcellularLocation>
        <location evidence="1">Nucleus</location>
    </subcellularLocation>
</comment>
<dbReference type="InterPro" id="IPR012978">
    <property type="entry name" value="HEAT_RRP12"/>
</dbReference>
<dbReference type="PANTHER" id="PTHR48287">
    <property type="entry name" value="ARM REPEAT SUPERFAMILY PROTEIN"/>
    <property type="match status" value="1"/>
</dbReference>
<keyword evidence="8" id="KW-1185">Reference proteome</keyword>
<comment type="similarity">
    <text evidence="2">Belongs to the RRP12 family.</text>
</comment>
<evidence type="ECO:0000256" key="4">
    <source>
        <dbReference type="SAM" id="MobiDB-lite"/>
    </source>
</evidence>
<dbReference type="Gene3D" id="1.25.10.10">
    <property type="entry name" value="Leucine-rich Repeat Variant"/>
    <property type="match status" value="2"/>
</dbReference>
<evidence type="ECO:0000313" key="8">
    <source>
        <dbReference type="Proteomes" id="UP000789759"/>
    </source>
</evidence>
<reference evidence="7" key="1">
    <citation type="submission" date="2021-06" db="EMBL/GenBank/DDBJ databases">
        <authorList>
            <person name="Kallberg Y."/>
            <person name="Tangrot J."/>
            <person name="Rosling A."/>
        </authorList>
    </citation>
    <scope>NUCLEOTIDE SEQUENCE</scope>
    <source>
        <strain evidence="7">FL966</strain>
    </source>
</reference>
<organism evidence="7 8">
    <name type="scientific">Cetraspora pellucida</name>
    <dbReference type="NCBI Taxonomy" id="1433469"/>
    <lineage>
        <taxon>Eukaryota</taxon>
        <taxon>Fungi</taxon>
        <taxon>Fungi incertae sedis</taxon>
        <taxon>Mucoromycota</taxon>
        <taxon>Glomeromycotina</taxon>
        <taxon>Glomeromycetes</taxon>
        <taxon>Diversisporales</taxon>
        <taxon>Gigasporaceae</taxon>
        <taxon>Cetraspora</taxon>
    </lineage>
</organism>
<feature type="domain" description="RRP12 N-terminal HEAT" evidence="6">
    <location>
        <begin position="14"/>
        <end position="168"/>
    </location>
</feature>
<dbReference type="EMBL" id="CAJVQA010004519">
    <property type="protein sequence ID" value="CAG8600561.1"/>
    <property type="molecule type" value="Genomic_DNA"/>
</dbReference>
<protein>
    <submittedName>
        <fullName evidence="7">13968_t:CDS:1</fullName>
    </submittedName>
</protein>
<evidence type="ECO:0000313" key="7">
    <source>
        <dbReference type="EMBL" id="CAG8600561.1"/>
    </source>
</evidence>
<dbReference type="AlphaFoldDB" id="A0A9N9CIW2"/>
<comment type="caution">
    <text evidence="7">The sequence shown here is derived from an EMBL/GenBank/DDBJ whole genome shotgun (WGS) entry which is preliminary data.</text>
</comment>
<feature type="domain" description="RRP12 HEAT" evidence="5">
    <location>
        <begin position="322"/>
        <end position="618"/>
    </location>
</feature>
<evidence type="ECO:0000259" key="6">
    <source>
        <dbReference type="Pfam" id="PF25772"/>
    </source>
</evidence>
<dbReference type="Pfam" id="PF25772">
    <property type="entry name" value="HEAT_RRP12_N"/>
    <property type="match status" value="1"/>
</dbReference>
<dbReference type="InterPro" id="IPR057860">
    <property type="entry name" value="HEAT_RRP12_N"/>
</dbReference>
<evidence type="ECO:0000256" key="1">
    <source>
        <dbReference type="ARBA" id="ARBA00004123"/>
    </source>
</evidence>
<feature type="compositionally biased region" description="Acidic residues" evidence="4">
    <location>
        <begin position="1026"/>
        <end position="1035"/>
    </location>
</feature>
<dbReference type="Pfam" id="PF08161">
    <property type="entry name" value="RRP12_HEAT"/>
    <property type="match status" value="1"/>
</dbReference>
<dbReference type="InterPro" id="IPR016024">
    <property type="entry name" value="ARM-type_fold"/>
</dbReference>
<evidence type="ECO:0000256" key="3">
    <source>
        <dbReference type="ARBA" id="ARBA00023242"/>
    </source>
</evidence>
<keyword evidence="3" id="KW-0539">Nucleus</keyword>
<dbReference type="OrthoDB" id="2192888at2759"/>
<dbReference type="SUPFAM" id="SSF48371">
    <property type="entry name" value="ARM repeat"/>
    <property type="match status" value="1"/>
</dbReference>
<feature type="region of interest" description="Disordered" evidence="4">
    <location>
        <begin position="1025"/>
        <end position="1062"/>
    </location>
</feature>
<evidence type="ECO:0000256" key="2">
    <source>
        <dbReference type="ARBA" id="ARBA00007690"/>
    </source>
</evidence>